<keyword evidence="2" id="KW-1185">Reference proteome</keyword>
<evidence type="ECO:0000313" key="1">
    <source>
        <dbReference type="EMBL" id="CDR33744.1"/>
    </source>
</evidence>
<comment type="caution">
    <text evidence="1">The sequence shown here is derived from an EMBL/GenBank/DDBJ whole genome shotgun (WGS) entry which is preliminary data.</text>
</comment>
<dbReference type="RefSeq" id="WP_154017626.1">
    <property type="nucleotide sequence ID" value="NZ_CCEJ010000003.1"/>
</dbReference>
<dbReference type="EMBL" id="CCEJ010000003">
    <property type="protein sequence ID" value="CDR33744.1"/>
    <property type="molecule type" value="Genomic_DNA"/>
</dbReference>
<evidence type="ECO:0008006" key="3">
    <source>
        <dbReference type="Google" id="ProtNLM"/>
    </source>
</evidence>
<evidence type="ECO:0000313" key="2">
    <source>
        <dbReference type="Proteomes" id="UP000031552"/>
    </source>
</evidence>
<protein>
    <recommendedName>
        <fullName evidence="3">HNH endonuclease</fullName>
    </recommendedName>
</protein>
<organism evidence="1 2">
    <name type="scientific">Candidatus Criblamydia sequanensis CRIB-18</name>
    <dbReference type="NCBI Taxonomy" id="1437425"/>
    <lineage>
        <taxon>Bacteria</taxon>
        <taxon>Pseudomonadati</taxon>
        <taxon>Chlamydiota</taxon>
        <taxon>Chlamydiia</taxon>
        <taxon>Parachlamydiales</taxon>
        <taxon>Candidatus Criblamydiaceae</taxon>
        <taxon>Candidatus Criblamydia</taxon>
    </lineage>
</organism>
<proteinExistence type="predicted"/>
<dbReference type="AlphaFoldDB" id="A0A090DYG7"/>
<reference evidence="1" key="2">
    <citation type="submission" date="2014-09" db="EMBL/GenBank/DDBJ databases">
        <title>Criblamydia sequanensis harbors a mega-plasmid encoding arsenite resistance.</title>
        <authorList>
            <person name="Bertelli C."/>
            <person name="Goesmann A."/>
            <person name="Greub G."/>
        </authorList>
    </citation>
    <scope>NUCLEOTIDE SEQUENCE [LARGE SCALE GENOMIC DNA]</scope>
    <source>
        <strain evidence="1">CRIB-18</strain>
    </source>
</reference>
<name>A0A090DYG7_9BACT</name>
<reference evidence="1" key="1">
    <citation type="submission" date="2013-12" db="EMBL/GenBank/DDBJ databases">
        <authorList>
            <person name="Linke B."/>
        </authorList>
    </citation>
    <scope>NUCLEOTIDE SEQUENCE [LARGE SCALE GENOMIC DNA]</scope>
    <source>
        <strain evidence="1">CRIB-18</strain>
    </source>
</reference>
<sequence>MRKNEQGLARNIPSKIKREVRLRCGCGCVICGCMFYEYEHFDPPFVDCKSHNSEGITLLCGRHHSNKTRGFIPQSEIVKANSSPYAKREKFWEEMYFDNKPPVIALGNNRSYCFRDILIINNKKILSVDPPEFKDSPYRISAFFFDQENNPILSIDKNCF</sequence>
<dbReference type="STRING" id="1437425.CSEC_0917"/>
<gene>
    <name evidence="1" type="ORF">CSEC_0917</name>
</gene>
<dbReference type="Proteomes" id="UP000031552">
    <property type="component" value="Unassembled WGS sequence"/>
</dbReference>
<dbReference type="eggNOG" id="COG1403">
    <property type="taxonomic scope" value="Bacteria"/>
</dbReference>
<dbReference type="OrthoDB" id="9154548at2"/>
<accession>A0A090DYG7</accession>